<sequence>MPSSSARNADEHIADSELEGDKLFTMKSMGTTKGECVTASLCGKLLLHPSPSGYRADMEQPSISQTKTSSFMRPASWARAASLSLRTRWCEPDASVMVTAADVAKSVSRACCDAARRENVRLTITTSSNPGAADESVGREASPAHPLHLLECDGRVCETQSADPHSQAGNRT</sequence>
<dbReference type="AlphaFoldDB" id="A0A135S6R7"/>
<proteinExistence type="predicted"/>
<evidence type="ECO:0000313" key="1">
    <source>
        <dbReference type="EMBL" id="KXH31620.1"/>
    </source>
</evidence>
<gene>
    <name evidence="1" type="ORF">CSIM01_13856</name>
</gene>
<protein>
    <submittedName>
        <fullName evidence="1">Uncharacterized protein</fullName>
    </submittedName>
</protein>
<accession>A0A135S6R7</accession>
<organism evidence="1 2">
    <name type="scientific">Colletotrichum simmondsii</name>
    <dbReference type="NCBI Taxonomy" id="703756"/>
    <lineage>
        <taxon>Eukaryota</taxon>
        <taxon>Fungi</taxon>
        <taxon>Dikarya</taxon>
        <taxon>Ascomycota</taxon>
        <taxon>Pezizomycotina</taxon>
        <taxon>Sordariomycetes</taxon>
        <taxon>Hypocreomycetidae</taxon>
        <taxon>Glomerellales</taxon>
        <taxon>Glomerellaceae</taxon>
        <taxon>Colletotrichum</taxon>
        <taxon>Colletotrichum acutatum species complex</taxon>
    </lineage>
</organism>
<dbReference type="EMBL" id="JFBX01000667">
    <property type="protein sequence ID" value="KXH31620.1"/>
    <property type="molecule type" value="Genomic_DNA"/>
</dbReference>
<comment type="caution">
    <text evidence="1">The sequence shown here is derived from an EMBL/GenBank/DDBJ whole genome shotgun (WGS) entry which is preliminary data.</text>
</comment>
<reference evidence="1 2" key="1">
    <citation type="submission" date="2014-02" db="EMBL/GenBank/DDBJ databases">
        <title>The genome sequence of Colletotrichum simmondsii CBS122122.</title>
        <authorList>
            <person name="Baroncelli R."/>
            <person name="Thon M.R."/>
        </authorList>
    </citation>
    <scope>NUCLEOTIDE SEQUENCE [LARGE SCALE GENOMIC DNA]</scope>
    <source>
        <strain evidence="1 2">CBS122122</strain>
    </source>
</reference>
<name>A0A135S6R7_9PEZI</name>
<evidence type="ECO:0000313" key="2">
    <source>
        <dbReference type="Proteomes" id="UP000070328"/>
    </source>
</evidence>
<dbReference type="Proteomes" id="UP000070328">
    <property type="component" value="Unassembled WGS sequence"/>
</dbReference>
<keyword evidence="2" id="KW-1185">Reference proteome</keyword>